<dbReference type="RefSeq" id="WP_259051099.1">
    <property type="nucleotide sequence ID" value="NZ_JANUCQ010000002.1"/>
</dbReference>
<reference evidence="2" key="1">
    <citation type="submission" date="2022-08" db="EMBL/GenBank/DDBJ databases">
        <title>Genomic Encyclopedia of Type Strains, Phase V (KMG-V): Genome sequencing to study the core and pangenomes of soil and plant-associated prokaryotes.</title>
        <authorList>
            <person name="Whitman W."/>
        </authorList>
    </citation>
    <scope>NUCLEOTIDE SEQUENCE</scope>
    <source>
        <strain evidence="2">PS</strain>
    </source>
</reference>
<gene>
    <name evidence="2" type="ORF">M2325_000680</name>
</gene>
<feature type="compositionally biased region" description="Basic and acidic residues" evidence="1">
    <location>
        <begin position="42"/>
        <end position="54"/>
    </location>
</feature>
<keyword evidence="3" id="KW-1185">Reference proteome</keyword>
<evidence type="ECO:0000313" key="2">
    <source>
        <dbReference type="EMBL" id="MCS3921995.1"/>
    </source>
</evidence>
<dbReference type="InterPro" id="IPR019205">
    <property type="entry name" value="DUF2080_transposon-encoded"/>
</dbReference>
<organism evidence="2 3">
    <name type="scientific">Methanococcus voltae PS</name>
    <dbReference type="NCBI Taxonomy" id="523842"/>
    <lineage>
        <taxon>Archaea</taxon>
        <taxon>Methanobacteriati</taxon>
        <taxon>Methanobacteriota</taxon>
        <taxon>Methanomada group</taxon>
        <taxon>Methanococci</taxon>
        <taxon>Methanococcales</taxon>
        <taxon>Methanococcaceae</taxon>
        <taxon>Methanococcus</taxon>
    </lineage>
</organism>
<comment type="caution">
    <text evidence="2">The sequence shown here is derived from an EMBL/GenBank/DDBJ whole genome shotgun (WGS) entry which is preliminary data.</text>
</comment>
<dbReference type="Proteomes" id="UP001140258">
    <property type="component" value="Unassembled WGS sequence"/>
</dbReference>
<dbReference type="NCBIfam" id="NF033496">
    <property type="entry name" value="DUF2080_fam_acc"/>
    <property type="match status" value="1"/>
</dbReference>
<evidence type="ECO:0000256" key="1">
    <source>
        <dbReference type="SAM" id="MobiDB-lite"/>
    </source>
</evidence>
<evidence type="ECO:0000313" key="3">
    <source>
        <dbReference type="Proteomes" id="UP001140258"/>
    </source>
</evidence>
<dbReference type="Pfam" id="PF09853">
    <property type="entry name" value="DUF2080"/>
    <property type="match status" value="1"/>
</dbReference>
<dbReference type="EMBL" id="JANUCQ010000002">
    <property type="protein sequence ID" value="MCS3921995.1"/>
    <property type="molecule type" value="Genomic_DNA"/>
</dbReference>
<feature type="region of interest" description="Disordered" evidence="1">
    <location>
        <begin position="42"/>
        <end position="68"/>
    </location>
</feature>
<name>A0ABT2EVL5_METVO</name>
<proteinExistence type="predicted"/>
<accession>A0ABT2EVL5</accession>
<sequence length="68" mass="7738">MKVVHEYEGVVKPLGNSGRVQPAIPGKLIGKRVIVKVLDEETMKDTEENDESKNKKYKTERKKIGDKK</sequence>
<protein>
    <submittedName>
        <fullName evidence="2">Transposon-encoded protein</fullName>
    </submittedName>
</protein>
<feature type="compositionally biased region" description="Basic residues" evidence="1">
    <location>
        <begin position="55"/>
        <end position="68"/>
    </location>
</feature>